<organism evidence="2 3">
    <name type="scientific">Rotaria sordida</name>
    <dbReference type="NCBI Taxonomy" id="392033"/>
    <lineage>
        <taxon>Eukaryota</taxon>
        <taxon>Metazoa</taxon>
        <taxon>Spiralia</taxon>
        <taxon>Gnathifera</taxon>
        <taxon>Rotifera</taxon>
        <taxon>Eurotatoria</taxon>
        <taxon>Bdelloidea</taxon>
        <taxon>Philodinida</taxon>
        <taxon>Philodinidae</taxon>
        <taxon>Rotaria</taxon>
    </lineage>
</organism>
<dbReference type="AlphaFoldDB" id="A0A813Q838"/>
<comment type="similarity">
    <text evidence="1">Belongs to the dynein light chain Tctex-type family.</text>
</comment>
<comment type="caution">
    <text evidence="2">The sequence shown here is derived from an EMBL/GenBank/DDBJ whole genome shotgun (WGS) entry which is preliminary data.</text>
</comment>
<dbReference type="OrthoDB" id="10248487at2759"/>
<sequence>MTSNTTSMVQQFFTDENFLRLKYINEHGNTDQQLLQKQSKDRLSSRFPPITRNIVSALPMTNNTVESPRSSLLFTPLVREAAKRFMVRQHSSLSAEPSSTSMPPYVRPKRMSHYDHIQPKIDTGLPRKESITRKDVCIHQLGPIRSINWRLLRQQLERNREIRAQAKRIQFHSGIAYKTQLKTLVNEVQLKVRQYVASMMGSGEERYKIVVNITAFPTTASGLFVTSRCLWNTVTDNSITIQMQGVDCNILVVIFLCYTDLGPEPF</sequence>
<name>A0A813Q838_9BILA</name>
<evidence type="ECO:0000313" key="2">
    <source>
        <dbReference type="EMBL" id="CAF0763219.1"/>
    </source>
</evidence>
<evidence type="ECO:0000313" key="3">
    <source>
        <dbReference type="Proteomes" id="UP000663882"/>
    </source>
</evidence>
<proteinExistence type="inferred from homology"/>
<dbReference type="InterPro" id="IPR005334">
    <property type="entry name" value="Tctex-1-like"/>
</dbReference>
<dbReference type="Proteomes" id="UP000663882">
    <property type="component" value="Unassembled WGS sequence"/>
</dbReference>
<dbReference type="EMBL" id="CAJNOO010000039">
    <property type="protein sequence ID" value="CAF0763219.1"/>
    <property type="molecule type" value="Genomic_DNA"/>
</dbReference>
<accession>A0A813Q838</accession>
<gene>
    <name evidence="2" type="ORF">RFH988_LOCUS1950</name>
</gene>
<dbReference type="Pfam" id="PF03645">
    <property type="entry name" value="Tctex-1"/>
    <property type="match status" value="1"/>
</dbReference>
<dbReference type="Gene3D" id="3.30.1140.40">
    <property type="entry name" value="Tctex-1"/>
    <property type="match status" value="1"/>
</dbReference>
<reference evidence="2" key="1">
    <citation type="submission" date="2021-02" db="EMBL/GenBank/DDBJ databases">
        <authorList>
            <person name="Nowell W R."/>
        </authorList>
    </citation>
    <scope>NUCLEOTIDE SEQUENCE</scope>
</reference>
<protein>
    <submittedName>
        <fullName evidence="2">Uncharacterized protein</fullName>
    </submittedName>
</protein>
<dbReference type="InterPro" id="IPR038586">
    <property type="entry name" value="Tctex-1-like_sf"/>
</dbReference>
<evidence type="ECO:0000256" key="1">
    <source>
        <dbReference type="ARBA" id="ARBA00005361"/>
    </source>
</evidence>